<reference evidence="1 2" key="1">
    <citation type="submission" date="2019-04" db="EMBL/GenBank/DDBJ databases">
        <authorList>
            <consortium name="Wellcome Sanger Institute Data Sharing"/>
        </authorList>
    </citation>
    <scope>NUCLEOTIDE SEQUENCE [LARGE SCALE GENOMIC DNA]</scope>
</reference>
<dbReference type="Proteomes" id="UP000694397">
    <property type="component" value="Chromosome 3"/>
</dbReference>
<dbReference type="GeneTree" id="ENSGT00390000004674"/>
<name>A0A8C9RP90_SCLFO</name>
<dbReference type="InterPro" id="IPR013783">
    <property type="entry name" value="Ig-like_fold"/>
</dbReference>
<dbReference type="AlphaFoldDB" id="A0A8C9RP90"/>
<evidence type="ECO:0000313" key="2">
    <source>
        <dbReference type="Proteomes" id="UP000694397"/>
    </source>
</evidence>
<dbReference type="PANTHER" id="PTHR47135">
    <property type="entry name" value="FIBRONECTIN TYPE III DOMAIN-CONTAINING PROTEIN 7"/>
    <property type="match status" value="1"/>
</dbReference>
<dbReference type="Ensembl" id="ENSSFOT00015017828.2">
    <property type="protein sequence ID" value="ENSSFOP00015017628.2"/>
    <property type="gene ID" value="ENSSFOG00015011293.2"/>
</dbReference>
<keyword evidence="2" id="KW-1185">Reference proteome</keyword>
<dbReference type="SUPFAM" id="SSF49265">
    <property type="entry name" value="Fibronectin type III"/>
    <property type="match status" value="2"/>
</dbReference>
<dbReference type="OrthoDB" id="9927686at2759"/>
<protein>
    <recommendedName>
        <fullName evidence="3">Fibronectin type-III domain-containing protein</fullName>
    </recommendedName>
</protein>
<dbReference type="Gene3D" id="2.60.40.10">
    <property type="entry name" value="Immunoglobulins"/>
    <property type="match status" value="2"/>
</dbReference>
<organism evidence="1 2">
    <name type="scientific">Scleropages formosus</name>
    <name type="common">Asian bonytongue</name>
    <name type="synonym">Osteoglossum formosum</name>
    <dbReference type="NCBI Taxonomy" id="113540"/>
    <lineage>
        <taxon>Eukaryota</taxon>
        <taxon>Metazoa</taxon>
        <taxon>Chordata</taxon>
        <taxon>Craniata</taxon>
        <taxon>Vertebrata</taxon>
        <taxon>Euteleostomi</taxon>
        <taxon>Actinopterygii</taxon>
        <taxon>Neopterygii</taxon>
        <taxon>Teleostei</taxon>
        <taxon>Osteoglossocephala</taxon>
        <taxon>Osteoglossomorpha</taxon>
        <taxon>Osteoglossiformes</taxon>
        <taxon>Osteoglossidae</taxon>
        <taxon>Scleropages</taxon>
    </lineage>
</organism>
<evidence type="ECO:0008006" key="3">
    <source>
        <dbReference type="Google" id="ProtNLM"/>
    </source>
</evidence>
<dbReference type="PANTHER" id="PTHR47135:SF1">
    <property type="entry name" value="FIBRONECTIN TYPE III DOMAIN-CONTAINING PROTEIN 7"/>
    <property type="match status" value="1"/>
</dbReference>
<sequence>ATRRPSSCSSAAPTRICACVRAAPDVHNMRSARSNRSHSITAEFGAASGASAYILRAESASGELYSETAVSGSPATVRDLQPYSEYTINDQRPVPERSQEPAIPPLSARTAVAAPKFNASSPDKNTIILTWSQVAHGVFYTLQVVKEGFGIIVSMNITNTFMNLTDLEPGTTCPSEPGSIYLMLESTRSTGMAVYWHQVQGADSYFISSSTGQNCSSNDSYCWISPLSFGQNHSLMVTAQNQAGPSDPSSPVNFLTCTTPALLVIEEPWVDYHIVFVKSDDSSEELCNTTSNSCSYDCTCGFTFYAEVLAFNTAGSGQPGLVLNYTTVPCCPHDVSISLVSTETLEIMWSAVHGVQYQAQCRSYTLQRNESFHYSLSRAFRQVSNMSCVKITRTSSNTEANYSVNVVGKKDSYSCWSRGSFCEICHLPCGSTYEVSAIASTSIGSSLPSYTVPLETGPCCLEDLRVIQLTQAITNVTWLPATGAQFYIASLTSSQNEAKCHTSDARCLMGCITCGTNYTASLEAISSTSGECRRLSCVPAKSTLRVYWRSSSSFSRYTAILRGTTSNYTCSPPLGSRSVTCLTSPVRTCTALWSHLWNKMEPWFLSVPDGHTLASASFTTELVHFKLPHL</sequence>
<evidence type="ECO:0000313" key="1">
    <source>
        <dbReference type="Ensembl" id="ENSSFOP00015017628.2"/>
    </source>
</evidence>
<proteinExistence type="predicted"/>
<reference evidence="1" key="2">
    <citation type="submission" date="2025-08" db="UniProtKB">
        <authorList>
            <consortium name="Ensembl"/>
        </authorList>
    </citation>
    <scope>IDENTIFICATION</scope>
</reference>
<reference evidence="1" key="3">
    <citation type="submission" date="2025-09" db="UniProtKB">
        <authorList>
            <consortium name="Ensembl"/>
        </authorList>
    </citation>
    <scope>IDENTIFICATION</scope>
</reference>
<dbReference type="InterPro" id="IPR036116">
    <property type="entry name" value="FN3_sf"/>
</dbReference>
<accession>A0A8C9RP90</accession>